<keyword evidence="1" id="KW-0732">Signal</keyword>
<name>A0ABD3MTT9_9STRA</name>
<dbReference type="InterPro" id="IPR024624">
    <property type="entry name" value="Pyridox_Oxase_Alr4036_FMN-bd"/>
</dbReference>
<reference evidence="3 4" key="1">
    <citation type="submission" date="2024-10" db="EMBL/GenBank/DDBJ databases">
        <title>Updated reference genomes for cyclostephanoid diatoms.</title>
        <authorList>
            <person name="Roberts W.R."/>
            <person name="Alverson A.J."/>
        </authorList>
    </citation>
    <scope>NUCLEOTIDE SEQUENCE [LARGE SCALE GENOMIC DNA]</scope>
    <source>
        <strain evidence="3 4">AJA010-31</strain>
    </source>
</reference>
<dbReference type="Pfam" id="PF12766">
    <property type="entry name" value="Pyridox_oxase_2"/>
    <property type="match status" value="1"/>
</dbReference>
<proteinExistence type="predicted"/>
<dbReference type="InterPro" id="IPR012349">
    <property type="entry name" value="Split_barrel_FMN-bd"/>
</dbReference>
<evidence type="ECO:0000259" key="2">
    <source>
        <dbReference type="Pfam" id="PF12766"/>
    </source>
</evidence>
<feature type="chain" id="PRO_5044770480" description="Pyridoxamine 5'-phosphate oxidase Alr4036 family FMN-binding domain-containing protein" evidence="1">
    <location>
        <begin position="19"/>
        <end position="330"/>
    </location>
</feature>
<dbReference type="PANTHER" id="PTHR28243">
    <property type="entry name" value="AGL049CP"/>
    <property type="match status" value="1"/>
</dbReference>
<dbReference type="SUPFAM" id="SSF50475">
    <property type="entry name" value="FMN-binding split barrel"/>
    <property type="match status" value="1"/>
</dbReference>
<evidence type="ECO:0000256" key="1">
    <source>
        <dbReference type="SAM" id="SignalP"/>
    </source>
</evidence>
<dbReference type="AlphaFoldDB" id="A0ABD3MTT9"/>
<dbReference type="PANTHER" id="PTHR28243:SF1">
    <property type="entry name" value="PYRIDOXAMINE 5'-PHOSPHATE OXIDASE ALR4036 FAMILY FMN-BINDING DOMAIN-CONTAINING PROTEIN"/>
    <property type="match status" value="1"/>
</dbReference>
<dbReference type="Gene3D" id="2.30.110.10">
    <property type="entry name" value="Electron Transport, Fmn-binding Protein, Chain A"/>
    <property type="match status" value="1"/>
</dbReference>
<dbReference type="EMBL" id="JALLPJ020001369">
    <property type="protein sequence ID" value="KAL3767328.1"/>
    <property type="molecule type" value="Genomic_DNA"/>
</dbReference>
<comment type="caution">
    <text evidence="3">The sequence shown here is derived from an EMBL/GenBank/DDBJ whole genome shotgun (WGS) entry which is preliminary data.</text>
</comment>
<evidence type="ECO:0000313" key="4">
    <source>
        <dbReference type="Proteomes" id="UP001530400"/>
    </source>
</evidence>
<organism evidence="3 4">
    <name type="scientific">Cyclotella atomus</name>
    <dbReference type="NCBI Taxonomy" id="382360"/>
    <lineage>
        <taxon>Eukaryota</taxon>
        <taxon>Sar</taxon>
        <taxon>Stramenopiles</taxon>
        <taxon>Ochrophyta</taxon>
        <taxon>Bacillariophyta</taxon>
        <taxon>Coscinodiscophyceae</taxon>
        <taxon>Thalassiosirophycidae</taxon>
        <taxon>Stephanodiscales</taxon>
        <taxon>Stephanodiscaceae</taxon>
        <taxon>Cyclotella</taxon>
    </lineage>
</organism>
<feature type="domain" description="Pyridoxamine 5'-phosphate oxidase Alr4036 family FMN-binding" evidence="2">
    <location>
        <begin position="104"/>
        <end position="214"/>
    </location>
</feature>
<accession>A0ABD3MTT9</accession>
<dbReference type="Proteomes" id="UP001530400">
    <property type="component" value="Unassembled WGS sequence"/>
</dbReference>
<feature type="signal peptide" evidence="1">
    <location>
        <begin position="1"/>
        <end position="18"/>
    </location>
</feature>
<gene>
    <name evidence="3" type="ORF">ACHAWO_007271</name>
</gene>
<evidence type="ECO:0000313" key="3">
    <source>
        <dbReference type="EMBL" id="KAL3767328.1"/>
    </source>
</evidence>
<protein>
    <recommendedName>
        <fullName evidence="2">Pyridoxamine 5'-phosphate oxidase Alr4036 family FMN-binding domain-containing protein</fullName>
    </recommendedName>
</protein>
<sequence>MNSIQLCCMLFSLSICSSICRHVVVSARKPSFAYTSQTHRSSSGPALVSRRIPDISTTFRAPEVSQHRGQTVCRMSTESTESVGLTDGGKSNSNTKMKDDTIIDWKSRIDISIAKSRKIRGSNYVQISTVDHATMEPRCRTVVFRGFMKDVPLQNPGAYGDCVMKMITDLRSNKVMELESFHSSGNLDRSNVEMVWWFPKSSEQYRIRGKLQFIGNDGPLYSYNESDDNICNNKEYFIAERKQQWGNLSDMAREQFYWEDPGISYTSTCAKGEGIPAGGRDDDGKVLPPPDTFLLMLLNPTTIDYLRLGDNFRQVDKWEDGQWLSTRVNP</sequence>
<keyword evidence="4" id="KW-1185">Reference proteome</keyword>